<keyword evidence="2" id="KW-1185">Reference proteome</keyword>
<sequence length="101" mass="11608">MRPDEVIEEEPLASLSILHQAMETIIRMTQVRGGRGCEEHFYEGDNSNKQSASVEPSTCLIVRSELVEKTIRKVFSLPSQKLTKLRDRNPRQPAEMQPWLD</sequence>
<evidence type="ECO:0000313" key="2">
    <source>
        <dbReference type="Proteomes" id="UP001178461"/>
    </source>
</evidence>
<dbReference type="Proteomes" id="UP001178461">
    <property type="component" value="Chromosome 8"/>
</dbReference>
<reference evidence="1" key="1">
    <citation type="submission" date="2022-12" db="EMBL/GenBank/DDBJ databases">
        <authorList>
            <person name="Alioto T."/>
            <person name="Alioto T."/>
            <person name="Gomez Garrido J."/>
        </authorList>
    </citation>
    <scope>NUCLEOTIDE SEQUENCE</scope>
</reference>
<proteinExistence type="predicted"/>
<accession>A0AA35PG37</accession>
<protein>
    <submittedName>
        <fullName evidence="1">Uncharacterized protein</fullName>
    </submittedName>
</protein>
<evidence type="ECO:0000313" key="1">
    <source>
        <dbReference type="EMBL" id="CAI5783397.1"/>
    </source>
</evidence>
<dbReference type="AlphaFoldDB" id="A0AA35PG37"/>
<organism evidence="1 2">
    <name type="scientific">Podarcis lilfordi</name>
    <name type="common">Lilford's wall lizard</name>
    <dbReference type="NCBI Taxonomy" id="74358"/>
    <lineage>
        <taxon>Eukaryota</taxon>
        <taxon>Metazoa</taxon>
        <taxon>Chordata</taxon>
        <taxon>Craniata</taxon>
        <taxon>Vertebrata</taxon>
        <taxon>Euteleostomi</taxon>
        <taxon>Lepidosauria</taxon>
        <taxon>Squamata</taxon>
        <taxon>Bifurcata</taxon>
        <taxon>Unidentata</taxon>
        <taxon>Episquamata</taxon>
        <taxon>Laterata</taxon>
        <taxon>Lacertibaenia</taxon>
        <taxon>Lacertidae</taxon>
        <taxon>Podarcis</taxon>
    </lineage>
</organism>
<gene>
    <name evidence="1" type="ORF">PODLI_1B034071</name>
</gene>
<dbReference type="EMBL" id="OX395133">
    <property type="protein sequence ID" value="CAI5783397.1"/>
    <property type="molecule type" value="Genomic_DNA"/>
</dbReference>
<name>A0AA35PG37_9SAUR</name>